<proteinExistence type="inferred from homology"/>
<dbReference type="EMBL" id="JBHUEO010000122">
    <property type="protein sequence ID" value="MFD1708974.1"/>
    <property type="molecule type" value="Genomic_DNA"/>
</dbReference>
<dbReference type="PROSITE" id="PS50928">
    <property type="entry name" value="ABC_TM1"/>
    <property type="match status" value="1"/>
</dbReference>
<name>A0ABW4KLF9_9BACI</name>
<comment type="caution">
    <text evidence="9">The sequence shown here is derived from an EMBL/GenBank/DDBJ whole genome shotgun (WGS) entry which is preliminary data.</text>
</comment>
<feature type="transmembrane region" description="Helical" evidence="7">
    <location>
        <begin position="16"/>
        <end position="36"/>
    </location>
</feature>
<keyword evidence="5 7" id="KW-1133">Transmembrane helix</keyword>
<feature type="transmembrane region" description="Helical" evidence="7">
    <location>
        <begin position="209"/>
        <end position="230"/>
    </location>
</feature>
<evidence type="ECO:0000256" key="1">
    <source>
        <dbReference type="ARBA" id="ARBA00004651"/>
    </source>
</evidence>
<dbReference type="RefSeq" id="WP_380776942.1">
    <property type="nucleotide sequence ID" value="NZ_JBHUEO010000122.1"/>
</dbReference>
<keyword evidence="4 7" id="KW-0812">Transmembrane</keyword>
<evidence type="ECO:0000256" key="7">
    <source>
        <dbReference type="RuleBase" id="RU363032"/>
    </source>
</evidence>
<evidence type="ECO:0000256" key="3">
    <source>
        <dbReference type="ARBA" id="ARBA00022475"/>
    </source>
</evidence>
<evidence type="ECO:0000256" key="6">
    <source>
        <dbReference type="ARBA" id="ARBA00023136"/>
    </source>
</evidence>
<protein>
    <submittedName>
        <fullName evidence="9">Carbohydrate ABC transporter permease</fullName>
    </submittedName>
</protein>
<evidence type="ECO:0000256" key="2">
    <source>
        <dbReference type="ARBA" id="ARBA00022448"/>
    </source>
</evidence>
<accession>A0ABW4KLF9</accession>
<gene>
    <name evidence="9" type="ORF">ACFSCZ_20120</name>
</gene>
<dbReference type="InterPro" id="IPR000515">
    <property type="entry name" value="MetI-like"/>
</dbReference>
<dbReference type="Gene3D" id="1.10.3720.10">
    <property type="entry name" value="MetI-like"/>
    <property type="match status" value="1"/>
</dbReference>
<evidence type="ECO:0000259" key="8">
    <source>
        <dbReference type="PROSITE" id="PS50928"/>
    </source>
</evidence>
<dbReference type="InterPro" id="IPR051393">
    <property type="entry name" value="ABC_transporter_permease"/>
</dbReference>
<keyword evidence="3" id="KW-1003">Cell membrane</keyword>
<comment type="similarity">
    <text evidence="7">Belongs to the binding-protein-dependent transport system permease family.</text>
</comment>
<evidence type="ECO:0000313" key="9">
    <source>
        <dbReference type="EMBL" id="MFD1708974.1"/>
    </source>
</evidence>
<feature type="transmembrane region" description="Helical" evidence="7">
    <location>
        <begin position="112"/>
        <end position="132"/>
    </location>
</feature>
<comment type="subcellular location">
    <subcellularLocation>
        <location evidence="1 7">Cell membrane</location>
        <topology evidence="1 7">Multi-pass membrane protein</topology>
    </subcellularLocation>
</comment>
<dbReference type="Pfam" id="PF00528">
    <property type="entry name" value="BPD_transp_1"/>
    <property type="match status" value="1"/>
</dbReference>
<sequence length="297" mass="33865">MKELRKSNYWKENTTAWLFLLPSLIFLVMFTLYPMIKTLIMSFFQSDLSTEDPVYIGAQNFMMMWEDEVFRKAFINNLWFAAGTVPTSVFIGLGLAMLVNRAIKGSGLARTFFFYPVVIPMVTAAFIWLFFYTPEYGMINNMLKFFGAGELNLLGNSSTALMAIIVMVIWKEAGFFMVFYLAALQNIPKELLEASYMDGASKWVQFRKIVFPLLMPTTLFSFVIATTNAFKTVDQLVVMTQGGPNNASNLLLYYIYESTFRFMDYGKSATATVVCLILMVLIAAVQFFGSDRKIHYS</sequence>
<keyword evidence="10" id="KW-1185">Reference proteome</keyword>
<feature type="transmembrane region" description="Helical" evidence="7">
    <location>
        <begin position="160"/>
        <end position="182"/>
    </location>
</feature>
<dbReference type="PANTHER" id="PTHR30193">
    <property type="entry name" value="ABC TRANSPORTER PERMEASE PROTEIN"/>
    <property type="match status" value="1"/>
</dbReference>
<organism evidence="9 10">
    <name type="scientific">Siminovitchia sediminis</name>
    <dbReference type="NCBI Taxonomy" id="1274353"/>
    <lineage>
        <taxon>Bacteria</taxon>
        <taxon>Bacillati</taxon>
        <taxon>Bacillota</taxon>
        <taxon>Bacilli</taxon>
        <taxon>Bacillales</taxon>
        <taxon>Bacillaceae</taxon>
        <taxon>Siminovitchia</taxon>
    </lineage>
</organism>
<evidence type="ECO:0000256" key="5">
    <source>
        <dbReference type="ARBA" id="ARBA00022989"/>
    </source>
</evidence>
<dbReference type="Proteomes" id="UP001597301">
    <property type="component" value="Unassembled WGS sequence"/>
</dbReference>
<dbReference type="CDD" id="cd06261">
    <property type="entry name" value="TM_PBP2"/>
    <property type="match status" value="1"/>
</dbReference>
<feature type="transmembrane region" description="Helical" evidence="7">
    <location>
        <begin position="78"/>
        <end position="100"/>
    </location>
</feature>
<keyword evidence="2 7" id="KW-0813">Transport</keyword>
<dbReference type="PANTHER" id="PTHR30193:SF37">
    <property type="entry name" value="INNER MEMBRANE ABC TRANSPORTER PERMEASE PROTEIN YCJO"/>
    <property type="match status" value="1"/>
</dbReference>
<evidence type="ECO:0000313" key="10">
    <source>
        <dbReference type="Proteomes" id="UP001597301"/>
    </source>
</evidence>
<evidence type="ECO:0000256" key="4">
    <source>
        <dbReference type="ARBA" id="ARBA00022692"/>
    </source>
</evidence>
<dbReference type="InterPro" id="IPR035906">
    <property type="entry name" value="MetI-like_sf"/>
</dbReference>
<reference evidence="10" key="1">
    <citation type="journal article" date="2019" name="Int. J. Syst. Evol. Microbiol.">
        <title>The Global Catalogue of Microorganisms (GCM) 10K type strain sequencing project: providing services to taxonomists for standard genome sequencing and annotation.</title>
        <authorList>
            <consortium name="The Broad Institute Genomics Platform"/>
            <consortium name="The Broad Institute Genome Sequencing Center for Infectious Disease"/>
            <person name="Wu L."/>
            <person name="Ma J."/>
        </authorList>
    </citation>
    <scope>NUCLEOTIDE SEQUENCE [LARGE SCALE GENOMIC DNA]</scope>
    <source>
        <strain evidence="10">CGMCC 1.12295</strain>
    </source>
</reference>
<feature type="transmembrane region" description="Helical" evidence="7">
    <location>
        <begin position="269"/>
        <end position="289"/>
    </location>
</feature>
<feature type="domain" description="ABC transmembrane type-1" evidence="8">
    <location>
        <begin position="74"/>
        <end position="286"/>
    </location>
</feature>
<dbReference type="SUPFAM" id="SSF161098">
    <property type="entry name" value="MetI-like"/>
    <property type="match status" value="1"/>
</dbReference>
<dbReference type="SUPFAM" id="SSF160964">
    <property type="entry name" value="MalF N-terminal region-like"/>
    <property type="match status" value="1"/>
</dbReference>
<keyword evidence="6 7" id="KW-0472">Membrane</keyword>